<dbReference type="FunFam" id="2.60.40.10:FF:001672">
    <property type="entry name" value="Triggering receptor expressed on myeloid cells like 2"/>
    <property type="match status" value="1"/>
</dbReference>
<proteinExistence type="predicted"/>
<dbReference type="RefSeq" id="XP_073938333.1">
    <property type="nucleotide sequence ID" value="XM_074082232.1"/>
</dbReference>
<dbReference type="GO" id="GO:0009986">
    <property type="term" value="C:cell surface"/>
    <property type="evidence" value="ECO:0007669"/>
    <property type="project" value="TreeGrafter"/>
</dbReference>
<keyword evidence="19" id="KW-1185">Reference proteome</keyword>
<comment type="subcellular location">
    <subcellularLocation>
        <location evidence="1">Cell membrane</location>
        <topology evidence="1">Single-pass type I membrane protein</topology>
    </subcellularLocation>
</comment>
<protein>
    <recommendedName>
        <fullName evidence="13">Trem-like transcript 2 protein</fullName>
    </recommendedName>
    <alternativeName>
        <fullName evidence="14">Triggering receptor expressed on myeloid cells-like protein 2</fullName>
    </alternativeName>
</protein>
<dbReference type="CTD" id="79865"/>
<keyword evidence="7" id="KW-1015">Disulfide bond</keyword>
<keyword evidence="3 16" id="KW-0812">Transmembrane</keyword>
<keyword evidence="10" id="KW-0393">Immunoglobulin domain</keyword>
<dbReference type="RefSeq" id="XP_020012880.1">
    <property type="nucleotide sequence ID" value="XM_020157291.1"/>
</dbReference>
<evidence type="ECO:0000256" key="2">
    <source>
        <dbReference type="ARBA" id="ARBA00022475"/>
    </source>
</evidence>
<evidence type="ECO:0000256" key="4">
    <source>
        <dbReference type="ARBA" id="ARBA00022729"/>
    </source>
</evidence>
<evidence type="ECO:0000256" key="7">
    <source>
        <dbReference type="ARBA" id="ARBA00023157"/>
    </source>
</evidence>
<evidence type="ECO:0000256" key="8">
    <source>
        <dbReference type="ARBA" id="ARBA00023170"/>
    </source>
</evidence>
<accession>A0A8B7TZN6</accession>
<sequence>MSVPAPCWTSDCPIWMEPLFLLLLLLWLQNCISGSSVESVYKKVQHREGDTMSVQCSYKFRRNRVEGKAWCKVRKRKCDPGFARGWVNGPRYLLQDDTQAKVVRITMETLKRQDSGRYWCMRNTSGILYPLMGFLLEVSPAPTTERNDPLTRSANILKNGIVTMGQEPTSGPDAPFTSGMTVFTSGFLTLTRLLSPAASGTTRPTSVTGNSFMGTSATTAGHRRTTGPQSVTVSSSNTRASTADPVSTSSKSRHVNSNIPTIGTCHNQLPSLRSQEPYLTVLVVVLIFLPVPVMLVVLYRFWKKRHMGSYNLSSNSMRPWKHPPGAQESPWKPAWFEIT</sequence>
<comment type="function">
    <text evidence="11">Cell surface receptor that may play a role in the innate and adaptive immune response. Acts as a counter-receptor for CD276 and interaction with CD276 on T-cells enhances T-cell activation.</text>
</comment>
<evidence type="ECO:0000256" key="12">
    <source>
        <dbReference type="ARBA" id="ARBA00066031"/>
    </source>
</evidence>
<evidence type="ECO:0000256" key="10">
    <source>
        <dbReference type="ARBA" id="ARBA00023319"/>
    </source>
</evidence>
<evidence type="ECO:0000313" key="21">
    <source>
        <dbReference type="RefSeq" id="XP_020012880.1"/>
    </source>
</evidence>
<evidence type="ECO:0000313" key="19">
    <source>
        <dbReference type="Proteomes" id="UP001732720"/>
    </source>
</evidence>
<reference evidence="20 21" key="2">
    <citation type="submission" date="2025-04" db="UniProtKB">
        <authorList>
            <consortium name="RefSeq"/>
        </authorList>
    </citation>
    <scope>IDENTIFICATION</scope>
    <source>
        <tissue evidence="20 21">Leukocyte</tissue>
    </source>
</reference>
<evidence type="ECO:0000256" key="6">
    <source>
        <dbReference type="ARBA" id="ARBA00023136"/>
    </source>
</evidence>
<evidence type="ECO:0000256" key="11">
    <source>
        <dbReference type="ARBA" id="ARBA00059754"/>
    </source>
</evidence>
<evidence type="ECO:0000256" key="14">
    <source>
        <dbReference type="ARBA" id="ARBA00082751"/>
    </source>
</evidence>
<dbReference type="Gene3D" id="2.60.40.10">
    <property type="entry name" value="Immunoglobulins"/>
    <property type="match status" value="1"/>
</dbReference>
<evidence type="ECO:0000256" key="13">
    <source>
        <dbReference type="ARBA" id="ARBA00071543"/>
    </source>
</evidence>
<evidence type="ECO:0000256" key="1">
    <source>
        <dbReference type="ARBA" id="ARBA00004251"/>
    </source>
</evidence>
<feature type="compositionally biased region" description="Polar residues" evidence="15">
    <location>
        <begin position="226"/>
        <end position="259"/>
    </location>
</feature>
<evidence type="ECO:0000313" key="20">
    <source>
        <dbReference type="RefSeq" id="XP_020012879.1"/>
    </source>
</evidence>
<dbReference type="OrthoDB" id="8920197at2759"/>
<dbReference type="InterPro" id="IPR013783">
    <property type="entry name" value="Ig-like_fold"/>
</dbReference>
<dbReference type="GeneID" id="109682168"/>
<dbReference type="KEGG" id="ccan:109682168"/>
<evidence type="ECO:0000256" key="9">
    <source>
        <dbReference type="ARBA" id="ARBA00023180"/>
    </source>
</evidence>
<organism evidence="20">
    <name type="scientific">Castor canadensis</name>
    <name type="common">American beaver</name>
    <dbReference type="NCBI Taxonomy" id="51338"/>
    <lineage>
        <taxon>Eukaryota</taxon>
        <taxon>Metazoa</taxon>
        <taxon>Chordata</taxon>
        <taxon>Craniata</taxon>
        <taxon>Vertebrata</taxon>
        <taxon>Euteleostomi</taxon>
        <taxon>Mammalia</taxon>
        <taxon>Eutheria</taxon>
        <taxon>Euarchontoglires</taxon>
        <taxon>Glires</taxon>
        <taxon>Rodentia</taxon>
        <taxon>Castorimorpha</taxon>
        <taxon>Castoridae</taxon>
        <taxon>Castor</taxon>
    </lineage>
</organism>
<feature type="region of interest" description="Disordered" evidence="15">
    <location>
        <begin position="198"/>
        <end position="259"/>
    </location>
</feature>
<evidence type="ECO:0000256" key="15">
    <source>
        <dbReference type="SAM" id="MobiDB-lite"/>
    </source>
</evidence>
<dbReference type="PANTHER" id="PTHR16423:SF3">
    <property type="entry name" value="TREM-LIKE TRANSCRIPT 2 PROTEIN"/>
    <property type="match status" value="1"/>
</dbReference>
<dbReference type="RefSeq" id="XP_020012879.1">
    <property type="nucleotide sequence ID" value="XM_020157290.1"/>
</dbReference>
<dbReference type="GO" id="GO:0042110">
    <property type="term" value="P:T cell activation"/>
    <property type="evidence" value="ECO:0007669"/>
    <property type="project" value="TreeGrafter"/>
</dbReference>
<feature type="compositionally biased region" description="Polar residues" evidence="15">
    <location>
        <begin position="198"/>
        <end position="219"/>
    </location>
</feature>
<reference evidence="18" key="1">
    <citation type="submission" date="2023-09" db="UniProtKB">
        <authorList>
            <consortium name="Ensembl"/>
        </authorList>
    </citation>
    <scope>IDENTIFICATION</scope>
</reference>
<dbReference type="SUPFAM" id="SSF48726">
    <property type="entry name" value="Immunoglobulin"/>
    <property type="match status" value="1"/>
</dbReference>
<dbReference type="CDD" id="cd05716">
    <property type="entry name" value="IgV_pIgR_like"/>
    <property type="match status" value="1"/>
</dbReference>
<keyword evidence="5 16" id="KW-1133">Transmembrane helix</keyword>
<evidence type="ECO:0000256" key="17">
    <source>
        <dbReference type="SAM" id="SignalP"/>
    </source>
</evidence>
<dbReference type="Proteomes" id="UP001732720">
    <property type="component" value="Chromosome 8"/>
</dbReference>
<evidence type="ECO:0000256" key="3">
    <source>
        <dbReference type="ARBA" id="ARBA00022692"/>
    </source>
</evidence>
<feature type="signal peptide" evidence="17">
    <location>
        <begin position="1"/>
        <end position="34"/>
    </location>
</feature>
<dbReference type="GO" id="GO:0005886">
    <property type="term" value="C:plasma membrane"/>
    <property type="evidence" value="ECO:0007669"/>
    <property type="project" value="UniProtKB-SubCell"/>
</dbReference>
<feature type="transmembrane region" description="Helical" evidence="16">
    <location>
        <begin position="278"/>
        <end position="302"/>
    </location>
</feature>
<evidence type="ECO:0000313" key="18">
    <source>
        <dbReference type="Ensembl" id="ENSCCNP00000017150.1"/>
    </source>
</evidence>
<evidence type="ECO:0000256" key="5">
    <source>
        <dbReference type="ARBA" id="ARBA00022989"/>
    </source>
</evidence>
<dbReference type="AlphaFoldDB" id="A0A8B7TZN6"/>
<keyword evidence="4 17" id="KW-0732">Signal</keyword>
<keyword evidence="2" id="KW-1003">Cell membrane</keyword>
<keyword evidence="9" id="KW-0325">Glycoprotein</keyword>
<feature type="chain" id="PRO_5044664956" description="Trem-like transcript 2 protein" evidence="17">
    <location>
        <begin position="35"/>
        <end position="339"/>
    </location>
</feature>
<dbReference type="InterPro" id="IPR036179">
    <property type="entry name" value="Ig-like_dom_sf"/>
</dbReference>
<comment type="subunit">
    <text evidence="12">Interacts with CD276 and this interaction enhances T-cell activation.</text>
</comment>
<gene>
    <name evidence="18 20 21" type="primary">Treml2</name>
</gene>
<evidence type="ECO:0000256" key="16">
    <source>
        <dbReference type="SAM" id="Phobius"/>
    </source>
</evidence>
<dbReference type="PANTHER" id="PTHR16423">
    <property type="entry name" value="TREM-LIKE TRANSCRIPT PROTEIN"/>
    <property type="match status" value="1"/>
</dbReference>
<dbReference type="GO" id="GO:0038023">
    <property type="term" value="F:signaling receptor activity"/>
    <property type="evidence" value="ECO:0007669"/>
    <property type="project" value="TreeGrafter"/>
</dbReference>
<dbReference type="Ensembl" id="ENSCCNT00000022320.1">
    <property type="protein sequence ID" value="ENSCCNP00000017150.1"/>
    <property type="gene ID" value="ENSCCNG00000017436.1"/>
</dbReference>
<keyword evidence="8" id="KW-0675">Receptor</keyword>
<name>A0A8B7TZN6_CASCN</name>
<dbReference type="InterPro" id="IPR052314">
    <property type="entry name" value="Immune_rcpt_domain"/>
</dbReference>
<keyword evidence="6 16" id="KW-0472">Membrane</keyword>